<dbReference type="RefSeq" id="WP_196835474.1">
    <property type="nucleotide sequence ID" value="NZ_JADOTZ010000001.1"/>
</dbReference>
<accession>A0A931GF01</accession>
<dbReference type="Proteomes" id="UP000625033">
    <property type="component" value="Unassembled WGS sequence"/>
</dbReference>
<evidence type="ECO:0000256" key="1">
    <source>
        <dbReference type="SAM" id="Phobius"/>
    </source>
</evidence>
<keyword evidence="1" id="KW-0812">Transmembrane</keyword>
<sequence length="154" mass="16929">MQRQEGVMVTRWVRQWWRPGVMMALFAVGGAAVGRVMPPFVLDDPLWRDFWTGPPAAGVFALVGAAVAFVAATKSARVQRRAAERQEWWDRAEWAFNLAMSEDDSSRYIGLKAFEALETDATRAEYAMMAAVTTAVAGDAPMDGQLQGADNDGE</sequence>
<organism evidence="2 3">
    <name type="scientific">Zhihengliuella flava</name>
    <dbReference type="NCBI Taxonomy" id="1285193"/>
    <lineage>
        <taxon>Bacteria</taxon>
        <taxon>Bacillati</taxon>
        <taxon>Actinomycetota</taxon>
        <taxon>Actinomycetes</taxon>
        <taxon>Micrococcales</taxon>
        <taxon>Micrococcaceae</taxon>
        <taxon>Zhihengliuella</taxon>
    </lineage>
</organism>
<feature type="transmembrane region" description="Helical" evidence="1">
    <location>
        <begin position="53"/>
        <end position="72"/>
    </location>
</feature>
<feature type="transmembrane region" description="Helical" evidence="1">
    <location>
        <begin position="21"/>
        <end position="41"/>
    </location>
</feature>
<dbReference type="EMBL" id="JADOTZ010000001">
    <property type="protein sequence ID" value="MBG6084122.1"/>
    <property type="molecule type" value="Genomic_DNA"/>
</dbReference>
<keyword evidence="1" id="KW-1133">Transmembrane helix</keyword>
<protein>
    <submittedName>
        <fullName evidence="2">Uncharacterized protein</fullName>
    </submittedName>
</protein>
<evidence type="ECO:0000313" key="3">
    <source>
        <dbReference type="Proteomes" id="UP000625033"/>
    </source>
</evidence>
<keyword evidence="1" id="KW-0472">Membrane</keyword>
<proteinExistence type="predicted"/>
<keyword evidence="3" id="KW-1185">Reference proteome</keyword>
<dbReference type="AlphaFoldDB" id="A0A931GF01"/>
<comment type="caution">
    <text evidence="2">The sequence shown here is derived from an EMBL/GenBank/DDBJ whole genome shotgun (WGS) entry which is preliminary data.</text>
</comment>
<evidence type="ECO:0000313" key="2">
    <source>
        <dbReference type="EMBL" id="MBG6084122.1"/>
    </source>
</evidence>
<name>A0A931GF01_9MICC</name>
<reference evidence="2" key="1">
    <citation type="submission" date="2020-11" db="EMBL/GenBank/DDBJ databases">
        <title>Sequencing the genomes of 1000 actinobacteria strains.</title>
        <authorList>
            <person name="Klenk H.-P."/>
        </authorList>
    </citation>
    <scope>NUCLEOTIDE SEQUENCE</scope>
    <source>
        <strain evidence="2">DSM 26152</strain>
    </source>
</reference>
<gene>
    <name evidence="2" type="ORF">IW252_000889</name>
</gene>